<dbReference type="Pfam" id="PF13203">
    <property type="entry name" value="DUF2201_N"/>
    <property type="match status" value="1"/>
</dbReference>
<dbReference type="AlphaFoldDB" id="A0A328VG07"/>
<dbReference type="PANTHER" id="PTHR38730">
    <property type="entry name" value="SLL7028 PROTEIN"/>
    <property type="match status" value="1"/>
</dbReference>
<dbReference type="RefSeq" id="WP_112428800.1">
    <property type="nucleotide sequence ID" value="NZ_MCIF01000002.1"/>
</dbReference>
<sequence length="379" mass="43379">MQEHHDVHKQISAAILQLRLRQPFFATLSLFAQIKVSDTVETAMTDGRSITFNPTFWRQLTPAERLGVLTHEVLHAALQHVPRRGQRDAHLWNIAADIVVNGIIAHLEGLELPRGHLREPDLERLSVEEIYQQLQQNRRRASQLRVPLDLKQQSQQEDPLSHEEYNRQRDYWWRAIKQARSTGAQSGHFPLGLERELARIDPSRLDWRSYLWRFLTQTPSDFSGFDRRFIGQRLYLDAQENEQIHAYIAVDTSGSISNKDLSLFLSELRGILAAYPHVIGQLYYVDTECHGPYEVSSVSAELPPPQGGGGTNFAPFFERIQTEHEPWQNAVCVYLTDGFGSFPEEPPGLPVLWVVTGHHLERDGFPFGEVIELVPDEGN</sequence>
<dbReference type="Proteomes" id="UP000248706">
    <property type="component" value="Unassembled WGS sequence"/>
</dbReference>
<keyword evidence="4" id="KW-1185">Reference proteome</keyword>
<comment type="caution">
    <text evidence="3">The sequence shown here is derived from an EMBL/GenBank/DDBJ whole genome shotgun (WGS) entry which is preliminary data.</text>
</comment>
<dbReference type="InterPro" id="IPR025154">
    <property type="entry name" value="Put_metallopeptidase_dom"/>
</dbReference>
<dbReference type="OrthoDB" id="9809307at2"/>
<evidence type="ECO:0000313" key="4">
    <source>
        <dbReference type="Proteomes" id="UP000248706"/>
    </source>
</evidence>
<proteinExistence type="predicted"/>
<dbReference type="EMBL" id="MCIF01000002">
    <property type="protein sequence ID" value="RAQ95771.1"/>
    <property type="molecule type" value="Genomic_DNA"/>
</dbReference>
<dbReference type="PANTHER" id="PTHR38730:SF1">
    <property type="entry name" value="SLL7028 PROTEIN"/>
    <property type="match status" value="1"/>
</dbReference>
<evidence type="ECO:0000259" key="1">
    <source>
        <dbReference type="Pfam" id="PF09967"/>
    </source>
</evidence>
<gene>
    <name evidence="3" type="ORF">A4R35_09510</name>
</gene>
<feature type="domain" description="VWA-like" evidence="1">
    <location>
        <begin position="248"/>
        <end position="373"/>
    </location>
</feature>
<name>A0A328VG07_9CHLR</name>
<evidence type="ECO:0000259" key="2">
    <source>
        <dbReference type="Pfam" id="PF13203"/>
    </source>
</evidence>
<feature type="domain" description="Putative metallopeptidase" evidence="2">
    <location>
        <begin position="10"/>
        <end position="221"/>
    </location>
</feature>
<dbReference type="InterPro" id="IPR018698">
    <property type="entry name" value="VWA-like_dom"/>
</dbReference>
<organism evidence="3 4">
    <name type="scientific">Thermogemmatispora tikiterensis</name>
    <dbReference type="NCBI Taxonomy" id="1825093"/>
    <lineage>
        <taxon>Bacteria</taxon>
        <taxon>Bacillati</taxon>
        <taxon>Chloroflexota</taxon>
        <taxon>Ktedonobacteria</taxon>
        <taxon>Thermogemmatisporales</taxon>
        <taxon>Thermogemmatisporaceae</taxon>
        <taxon>Thermogemmatispora</taxon>
    </lineage>
</organism>
<evidence type="ECO:0000313" key="3">
    <source>
        <dbReference type="EMBL" id="RAQ95771.1"/>
    </source>
</evidence>
<dbReference type="Pfam" id="PF09967">
    <property type="entry name" value="DUF2201"/>
    <property type="match status" value="1"/>
</dbReference>
<protein>
    <submittedName>
        <fullName evidence="3">Uncharacterized protein</fullName>
    </submittedName>
</protein>
<accession>A0A328VG07</accession>
<reference evidence="3 4" key="1">
    <citation type="submission" date="2016-08" db="EMBL/GenBank/DDBJ databases">
        <title>Analysis of Carbohydrate Active Enzymes in Thermogemmatispora T81 Reveals Carbohydrate Degradation Ability.</title>
        <authorList>
            <person name="Tomazini A."/>
            <person name="Lal S."/>
            <person name="Stott M."/>
            <person name="Henrissat B."/>
            <person name="Polikarpov I."/>
            <person name="Sparling R."/>
            <person name="Levin D.B."/>
        </authorList>
    </citation>
    <scope>NUCLEOTIDE SEQUENCE [LARGE SCALE GENOMIC DNA]</scope>
    <source>
        <strain evidence="3 4">T81</strain>
    </source>
</reference>